<reference evidence="1" key="1">
    <citation type="submission" date="2018-05" db="EMBL/GenBank/DDBJ databases">
        <title>Draft genome of Mucuna pruriens seed.</title>
        <authorList>
            <person name="Nnadi N.E."/>
            <person name="Vos R."/>
            <person name="Hasami M.H."/>
            <person name="Devisetty U.K."/>
            <person name="Aguiy J.C."/>
        </authorList>
    </citation>
    <scope>NUCLEOTIDE SEQUENCE [LARGE SCALE GENOMIC DNA]</scope>
    <source>
        <strain evidence="1">JCA_2017</strain>
    </source>
</reference>
<accession>A0A371ET15</accession>
<feature type="non-terminal residue" evidence="1">
    <location>
        <position position="1"/>
    </location>
</feature>
<proteinExistence type="predicted"/>
<dbReference type="AlphaFoldDB" id="A0A371ET15"/>
<comment type="caution">
    <text evidence="1">The sequence shown here is derived from an EMBL/GenBank/DDBJ whole genome shotgun (WGS) entry which is preliminary data.</text>
</comment>
<dbReference type="Proteomes" id="UP000257109">
    <property type="component" value="Unassembled WGS sequence"/>
</dbReference>
<name>A0A371ET15_MUCPR</name>
<evidence type="ECO:0000313" key="2">
    <source>
        <dbReference type="Proteomes" id="UP000257109"/>
    </source>
</evidence>
<protein>
    <submittedName>
        <fullName evidence="1">Uncharacterized protein</fullName>
    </submittedName>
</protein>
<dbReference type="EMBL" id="QJKJ01012270">
    <property type="protein sequence ID" value="RDX69079.1"/>
    <property type="molecule type" value="Genomic_DNA"/>
</dbReference>
<organism evidence="1 2">
    <name type="scientific">Mucuna pruriens</name>
    <name type="common">Velvet bean</name>
    <name type="synonym">Dolichos pruriens</name>
    <dbReference type="NCBI Taxonomy" id="157652"/>
    <lineage>
        <taxon>Eukaryota</taxon>
        <taxon>Viridiplantae</taxon>
        <taxon>Streptophyta</taxon>
        <taxon>Embryophyta</taxon>
        <taxon>Tracheophyta</taxon>
        <taxon>Spermatophyta</taxon>
        <taxon>Magnoliopsida</taxon>
        <taxon>eudicotyledons</taxon>
        <taxon>Gunneridae</taxon>
        <taxon>Pentapetalae</taxon>
        <taxon>rosids</taxon>
        <taxon>fabids</taxon>
        <taxon>Fabales</taxon>
        <taxon>Fabaceae</taxon>
        <taxon>Papilionoideae</taxon>
        <taxon>50 kb inversion clade</taxon>
        <taxon>NPAAA clade</taxon>
        <taxon>indigoferoid/millettioid clade</taxon>
        <taxon>Phaseoleae</taxon>
        <taxon>Mucuna</taxon>
    </lineage>
</organism>
<dbReference type="OrthoDB" id="1435561at2759"/>
<sequence length="70" mass="8205">MVDLGSLVPGCLPIFDGKLFDNWRVKMLILVKTYGNGEKNKKVKLQTLRRQYELHKMEDSESIANYFDRI</sequence>
<gene>
    <name evidence="1" type="ORF">CR513_51854</name>
</gene>
<keyword evidence="2" id="KW-1185">Reference proteome</keyword>
<evidence type="ECO:0000313" key="1">
    <source>
        <dbReference type="EMBL" id="RDX69079.1"/>
    </source>
</evidence>